<dbReference type="AlphaFoldDB" id="A0A5Q2QE58"/>
<organism evidence="1 2">
    <name type="scientific">Litorivicinus lipolyticus</name>
    <dbReference type="NCBI Taxonomy" id="418701"/>
    <lineage>
        <taxon>Bacteria</taxon>
        <taxon>Pseudomonadati</taxon>
        <taxon>Pseudomonadota</taxon>
        <taxon>Gammaproteobacteria</taxon>
        <taxon>Oceanospirillales</taxon>
        <taxon>Litorivicinaceae</taxon>
        <taxon>Litorivicinus</taxon>
    </lineage>
</organism>
<accession>A0A5Q2QE58</accession>
<keyword evidence="2" id="KW-1185">Reference proteome</keyword>
<evidence type="ECO:0008006" key="3">
    <source>
        <dbReference type="Google" id="ProtNLM"/>
    </source>
</evidence>
<dbReference type="KEGG" id="llp:GH975_06740"/>
<dbReference type="PROSITE" id="PS51257">
    <property type="entry name" value="PROKAR_LIPOPROTEIN"/>
    <property type="match status" value="1"/>
</dbReference>
<evidence type="ECO:0000313" key="2">
    <source>
        <dbReference type="Proteomes" id="UP000388235"/>
    </source>
</evidence>
<dbReference type="OrthoDB" id="5866325at2"/>
<dbReference type="EMBL" id="CP045871">
    <property type="protein sequence ID" value="QGG80287.1"/>
    <property type="molecule type" value="Genomic_DNA"/>
</dbReference>
<gene>
    <name evidence="1" type="ORF">GH975_06740</name>
</gene>
<dbReference type="Proteomes" id="UP000388235">
    <property type="component" value="Chromosome"/>
</dbReference>
<name>A0A5Q2QE58_9GAMM</name>
<proteinExistence type="predicted"/>
<evidence type="ECO:0000313" key="1">
    <source>
        <dbReference type="EMBL" id="QGG80287.1"/>
    </source>
</evidence>
<reference evidence="1 2" key="1">
    <citation type="submission" date="2019-11" db="EMBL/GenBank/DDBJ databases">
        <authorList>
            <person name="Khan S.A."/>
            <person name="Jeon C.O."/>
            <person name="Chun B.H."/>
        </authorList>
    </citation>
    <scope>NUCLEOTIDE SEQUENCE [LARGE SCALE GENOMIC DNA]</scope>
    <source>
        <strain evidence="1 2">IMCC 1097</strain>
    </source>
</reference>
<sequence>MLRVILLSFLLLSGCTSGDFEPRRLAQSDTQLIIERVRNQLDEDLDTLIGKLYARNPIFLNRSGFTLPQRQRMLRDARFYAELDEARSTEAVRLAFNDDFGGDRVFAFVYGLASMIDESYGRKREFYLLDGPSGQFIFNSARNIDTATFLLRTQTRSDGSPYLYADGYQGDILNASFSQLLGRLSAKQDVVADMLGDGNQRQVNAVARGVFTTVFLPIGL</sequence>
<protein>
    <recommendedName>
        <fullName evidence="3">Lipoprotein</fullName>
    </recommendedName>
</protein>
<dbReference type="RefSeq" id="WP_153713791.1">
    <property type="nucleotide sequence ID" value="NZ_CP045871.1"/>
</dbReference>